<dbReference type="Pfam" id="PF20256">
    <property type="entry name" value="MoCoBD_2"/>
    <property type="match status" value="1"/>
</dbReference>
<dbReference type="AlphaFoldDB" id="A0AAV7UBM6"/>
<dbReference type="Gene3D" id="3.10.20.30">
    <property type="match status" value="1"/>
</dbReference>
<keyword evidence="9" id="KW-0560">Oxidoreductase</keyword>
<dbReference type="InterPro" id="IPR000674">
    <property type="entry name" value="Ald_Oxase/Xan_DH_a/b"/>
</dbReference>
<comment type="cofactor">
    <cofactor evidence="12">
        <name>[2Fe-2S] cluster</name>
        <dbReference type="ChEBI" id="CHEBI:190135"/>
    </cofactor>
</comment>
<keyword evidence="8 14" id="KW-0274">FAD</keyword>
<proteinExistence type="inferred from homology"/>
<dbReference type="Pfam" id="PF02738">
    <property type="entry name" value="MoCoBD_1"/>
    <property type="match status" value="1"/>
</dbReference>
<dbReference type="InterPro" id="IPR002346">
    <property type="entry name" value="Mopterin_DH_FAD-bd"/>
</dbReference>
<dbReference type="InterPro" id="IPR016169">
    <property type="entry name" value="FAD-bd_PCMH_sub2"/>
</dbReference>
<dbReference type="SUPFAM" id="SSF55447">
    <property type="entry name" value="CO dehydrogenase flavoprotein C-terminal domain-like"/>
    <property type="match status" value="1"/>
</dbReference>
<protein>
    <recommendedName>
        <fullName evidence="16">FAD-binding PCMH-type domain-containing protein</fullName>
    </recommendedName>
</protein>
<name>A0AAV7UBM6_PLEWA</name>
<keyword evidence="6 15" id="KW-0001">2Fe-2S</keyword>
<feature type="binding site" evidence="14">
    <location>
        <position position="371"/>
    </location>
    <ligand>
        <name>FAD</name>
        <dbReference type="ChEBI" id="CHEBI:57692"/>
    </ligand>
</feature>
<feature type="domain" description="FAD-binding PCMH-type" evidence="16">
    <location>
        <begin position="180"/>
        <end position="363"/>
    </location>
</feature>
<dbReference type="Pfam" id="PF01315">
    <property type="entry name" value="Ald_Xan_dh_C"/>
    <property type="match status" value="1"/>
</dbReference>
<feature type="binding site" evidence="15">
    <location>
        <position position="1027"/>
    </location>
    <ligand>
        <name>Mo-molybdopterin</name>
        <dbReference type="ChEBI" id="CHEBI:71302"/>
    </ligand>
    <ligandPart>
        <name>Mo</name>
        <dbReference type="ChEBI" id="CHEBI:28685"/>
    </ligandPart>
</feature>
<dbReference type="PROSITE" id="PS51387">
    <property type="entry name" value="FAD_PCMH"/>
    <property type="match status" value="1"/>
</dbReference>
<keyword evidence="7 15" id="KW-0479">Metal-binding</keyword>
<evidence type="ECO:0000256" key="3">
    <source>
        <dbReference type="ARBA" id="ARBA00011738"/>
    </source>
</evidence>
<keyword evidence="18" id="KW-1185">Reference proteome</keyword>
<feature type="binding site" evidence="15">
    <location>
        <position position="20"/>
    </location>
    <ligand>
        <name>[2Fe-2S] cluster</name>
        <dbReference type="ChEBI" id="CHEBI:190135"/>
        <label>1</label>
    </ligand>
</feature>
<dbReference type="InterPro" id="IPR008274">
    <property type="entry name" value="AldOxase/xan_DH_MoCoBD1"/>
</dbReference>
<dbReference type="FunFam" id="1.10.150.120:FF:000001">
    <property type="entry name" value="Aldehyde oxidase 1"/>
    <property type="match status" value="1"/>
</dbReference>
<dbReference type="SMART" id="SM01092">
    <property type="entry name" value="CO_deh_flav_C"/>
    <property type="match status" value="1"/>
</dbReference>
<feature type="binding site" evidence="15">
    <location>
        <position position="97"/>
    </location>
    <ligand>
        <name>[2Fe-2S] cluster</name>
        <dbReference type="ChEBI" id="CHEBI:190135"/>
        <label>2</label>
    </ligand>
</feature>
<dbReference type="EMBL" id="JANPWB010000005">
    <property type="protein sequence ID" value="KAJ1186487.1"/>
    <property type="molecule type" value="Genomic_DNA"/>
</dbReference>
<dbReference type="GO" id="GO:0051537">
    <property type="term" value="F:2 iron, 2 sulfur cluster binding"/>
    <property type="evidence" value="ECO:0007669"/>
    <property type="project" value="UniProtKB-KW"/>
</dbReference>
<feature type="binding site" evidence="15">
    <location>
        <position position="95"/>
    </location>
    <ligand>
        <name>[2Fe-2S] cluster</name>
        <dbReference type="ChEBI" id="CHEBI:190135"/>
        <label>2</label>
    </ligand>
</feature>
<evidence type="ECO:0000256" key="13">
    <source>
        <dbReference type="PIRSR" id="PIRSR000127-1"/>
    </source>
</evidence>
<keyword evidence="4 15" id="KW-0500">Molybdenum</keyword>
<keyword evidence="10 15" id="KW-0408">Iron</keyword>
<evidence type="ECO:0000256" key="9">
    <source>
        <dbReference type="ARBA" id="ARBA00023002"/>
    </source>
</evidence>
<dbReference type="Gene3D" id="3.30.465.10">
    <property type="match status" value="1"/>
</dbReference>
<dbReference type="FunFam" id="3.30.43.10:FF:000001">
    <property type="entry name" value="Xanthine dehydrogenase/oxidase"/>
    <property type="match status" value="1"/>
</dbReference>
<evidence type="ECO:0000256" key="14">
    <source>
        <dbReference type="PIRSR" id="PIRSR000127-2"/>
    </source>
</evidence>
<comment type="cofactor">
    <cofactor evidence="15">
        <name>[2Fe-2S] cluster</name>
        <dbReference type="ChEBI" id="CHEBI:190135"/>
    </cofactor>
    <text evidence="15">Binds 2 [2Fe-2S] clusters.</text>
</comment>
<dbReference type="FunFam" id="3.30.465.10:FF:000004">
    <property type="entry name" value="Xanthine dehydrogenase/oxidase"/>
    <property type="match status" value="1"/>
</dbReference>
<dbReference type="FunFam" id="3.30.390.50:FF:000001">
    <property type="entry name" value="Xanthine dehydrogenase oxidase"/>
    <property type="match status" value="1"/>
</dbReference>
<organism evidence="17 18">
    <name type="scientific">Pleurodeles waltl</name>
    <name type="common">Iberian ribbed newt</name>
    <dbReference type="NCBI Taxonomy" id="8319"/>
    <lineage>
        <taxon>Eukaryota</taxon>
        <taxon>Metazoa</taxon>
        <taxon>Chordata</taxon>
        <taxon>Craniata</taxon>
        <taxon>Vertebrata</taxon>
        <taxon>Euteleostomi</taxon>
        <taxon>Amphibia</taxon>
        <taxon>Batrachia</taxon>
        <taxon>Caudata</taxon>
        <taxon>Salamandroidea</taxon>
        <taxon>Salamandridae</taxon>
        <taxon>Pleurodelinae</taxon>
        <taxon>Pleurodeles</taxon>
    </lineage>
</organism>
<dbReference type="InterPro" id="IPR022407">
    <property type="entry name" value="OxRdtase_Mopterin_BS"/>
</dbReference>
<evidence type="ECO:0000256" key="4">
    <source>
        <dbReference type="ARBA" id="ARBA00022505"/>
    </source>
</evidence>
<dbReference type="PANTHER" id="PTHR45444">
    <property type="entry name" value="XANTHINE DEHYDROGENASE"/>
    <property type="match status" value="1"/>
</dbReference>
<dbReference type="InterPro" id="IPR036318">
    <property type="entry name" value="FAD-bd_PCMH-like_sf"/>
</dbReference>
<evidence type="ECO:0000313" key="18">
    <source>
        <dbReference type="Proteomes" id="UP001066276"/>
    </source>
</evidence>
<dbReference type="SUPFAM" id="SSF54665">
    <property type="entry name" value="CO dehydrogenase molybdoprotein N-domain-like"/>
    <property type="match status" value="1"/>
</dbReference>
<comment type="cofactor">
    <cofactor evidence="1 14">
        <name>FAD</name>
        <dbReference type="ChEBI" id="CHEBI:57692"/>
    </cofactor>
</comment>
<sequence length="1277" mass="139770">MVSTFDPSSKEIRHFSAVACLIPICSLDGMAITTVEGIGSTKTRLHPVQERIAKSHGSQCGFCTPGMVMSMYTLLRNHPDPTMEQILEALGGNLCRCTGYRPIIDGCKTFSSGCCGKKDKSECCMDPVGGPLPVSEDDKQVSKKLKIEGAFLPFDPTQELIFPPELMIMVRDQKKKKLFFQGERMTWISPATLAELLDLKAKYPKAPLVVGNTSVGLEMKMNGVFYPVLISPVKIPDLTVVTFTDEGLSLGAACNLTLMKNILKKAIADYPDEKTKTFQAVLDQLKTLGGEQIRNVASLGGHIVSRNPTSDLNPILAVGNSILNLASKGGNRQIPLDEAFFAATSPLKQEEIVVSILIPFSKKWEHVLAFRQSMRRENASAFVNAGVRVLFKAGTDTIEDFNIFYGGMGPTTVSARRSCQKLIGRPWNEETLSKAYKNILDEVTLPGSASGGMVDYRRSLTLSFLFKFYLQTLLELKKMNVFSSQDIPRTFLSATKPFQEGMPQSMEIYQEVPPNQPEEDPVGRPIPHLSSIKQATGEAVYVDDIPAVDRELFMTFVTSTRAYAKILKIDAAEALKLPGVVEVITAKDVPGSNLLNEDEEVFASEKVICIGQAVAAVVADTQAHAKLAAAKVIITYEDLHPAIFTIEDAIKNNSFYPPERKAHYGNVDEAFKACDQILEGQLHVGGQEQFYMETNTALVVPKEDKEMDIYLSTQSPSSAQQMVCRALGVPSNRVSIHTKRIGGGFGGKLTKATPFACATAVAANKIKLPVRCILERDVDMLMTAGRHPFLGKYKVGFMNDGRILAVDILHYSNAGCTFDESILVIVIALLKMDNGYRFPNLRVRGRACKTNLPSNTGFRGFGFPQTGVVTETLVDAVALKCGLPSEKVREINMHKGTSSETFYKQTFDATNLTRCWDECMEKSSYLCRRSAIQEYNKQNYWKKKGIAIIPLKFSVGFIDGSYHQAGAFVNIFLDGSVLVTHGGVEMGQGVHTKVSQIASRVLKIPLSKVYICETCTTTVPNTCPSGGSIGTDVNGMAVKSACETLLERLQPVISSNPTGKWEEWIGAAFASKISLSATGFFNGYDSSMNWETGEGHVTPYYVFGAACSEVEIDCLTGDHKIIRSDIVMDIGASINPGVDVGQIEGAFMQGVGLYTREELKYSPAGSLYTRGPDQYKIPAVADIPEKFFVYLLASSKNPYTIYSSKGVGEPSLFLGCSVYFAIKDAIDAARKERKLQGSAVTRTPLSAERIRMACSDNITNMIPKDAPETFTPWAINV</sequence>
<dbReference type="FunFam" id="3.90.1170.50:FF:000001">
    <property type="entry name" value="Aldehyde oxidase 1"/>
    <property type="match status" value="1"/>
</dbReference>
<dbReference type="Gene3D" id="3.90.1170.50">
    <property type="entry name" value="Aldehyde oxidase/xanthine dehydrogenase, a/b hammerhead"/>
    <property type="match status" value="1"/>
</dbReference>
<dbReference type="Gene3D" id="3.30.390.50">
    <property type="entry name" value="CO dehydrogenase flavoprotein, C-terminal domain"/>
    <property type="match status" value="1"/>
</dbReference>
<evidence type="ECO:0000256" key="8">
    <source>
        <dbReference type="ARBA" id="ARBA00022827"/>
    </source>
</evidence>
<feature type="binding site" evidence="15">
    <location>
        <position position="745"/>
    </location>
    <ligand>
        <name>Mo-molybdopterin</name>
        <dbReference type="ChEBI" id="CHEBI:71302"/>
    </ligand>
    <ligandPart>
        <name>Mo</name>
        <dbReference type="ChEBI" id="CHEBI:28685"/>
    </ligandPart>
</feature>
<feature type="binding site" evidence="15">
    <location>
        <position position="60"/>
    </location>
    <ligand>
        <name>[2Fe-2S] cluster</name>
        <dbReference type="ChEBI" id="CHEBI:190135"/>
        <label>2</label>
    </ligand>
</feature>
<evidence type="ECO:0000256" key="15">
    <source>
        <dbReference type="PIRSR" id="PIRSR000127-3"/>
    </source>
</evidence>
<dbReference type="Gene3D" id="3.30.365.10">
    <property type="entry name" value="Aldehyde oxidase/xanthine dehydrogenase, molybdopterin binding domain"/>
    <property type="match status" value="4"/>
</dbReference>
<reference evidence="17" key="1">
    <citation type="journal article" date="2022" name="bioRxiv">
        <title>Sequencing and chromosome-scale assembly of the giantPleurodeles waltlgenome.</title>
        <authorList>
            <person name="Brown T."/>
            <person name="Elewa A."/>
            <person name="Iarovenko S."/>
            <person name="Subramanian E."/>
            <person name="Araus A.J."/>
            <person name="Petzold A."/>
            <person name="Susuki M."/>
            <person name="Suzuki K.-i.T."/>
            <person name="Hayashi T."/>
            <person name="Toyoda A."/>
            <person name="Oliveira C."/>
            <person name="Osipova E."/>
            <person name="Leigh N.D."/>
            <person name="Simon A."/>
            <person name="Yun M.H."/>
        </authorList>
    </citation>
    <scope>NUCLEOTIDE SEQUENCE</scope>
    <source>
        <strain evidence="17">20211129_DDA</strain>
        <tissue evidence="17">Liver</tissue>
    </source>
</reference>
<dbReference type="Gene3D" id="1.10.150.120">
    <property type="entry name" value="[2Fe-2S]-binding domain"/>
    <property type="match status" value="1"/>
</dbReference>
<keyword evidence="5" id="KW-0285">Flavoprotein</keyword>
<feature type="binding site" evidence="14">
    <location>
        <begin position="208"/>
        <end position="215"/>
    </location>
    <ligand>
        <name>FAD</name>
        <dbReference type="ChEBI" id="CHEBI:57692"/>
    </ligand>
</feature>
<dbReference type="InterPro" id="IPR005107">
    <property type="entry name" value="CO_DH_flav_C"/>
</dbReference>
<dbReference type="GO" id="GO:0071949">
    <property type="term" value="F:FAD binding"/>
    <property type="evidence" value="ECO:0007669"/>
    <property type="project" value="InterPro"/>
</dbReference>
<dbReference type="InterPro" id="IPR016167">
    <property type="entry name" value="FAD-bd_PCMH_sub1"/>
</dbReference>
<dbReference type="PIRSF" id="PIRSF000127">
    <property type="entry name" value="Xanthine_DH"/>
    <property type="match status" value="1"/>
</dbReference>
<dbReference type="FunFam" id="3.30.365.10:FF:000003">
    <property type="entry name" value="Aldehyde oxidase 1"/>
    <property type="match status" value="1"/>
</dbReference>
<feature type="active site" description="Proton acceptor" evidence="13">
    <location>
        <position position="1209"/>
    </location>
</feature>
<evidence type="ECO:0000256" key="1">
    <source>
        <dbReference type="ARBA" id="ARBA00001974"/>
    </source>
</evidence>
<evidence type="ECO:0000256" key="5">
    <source>
        <dbReference type="ARBA" id="ARBA00022630"/>
    </source>
</evidence>
<dbReference type="Proteomes" id="UP001066276">
    <property type="component" value="Chromosome 3_1"/>
</dbReference>
<evidence type="ECO:0000256" key="10">
    <source>
        <dbReference type="ARBA" id="ARBA00023004"/>
    </source>
</evidence>
<dbReference type="InterPro" id="IPR012675">
    <property type="entry name" value="Beta-grasp_dom_sf"/>
</dbReference>
<evidence type="ECO:0000313" key="17">
    <source>
        <dbReference type="EMBL" id="KAJ1186487.1"/>
    </source>
</evidence>
<dbReference type="GO" id="GO:0016491">
    <property type="term" value="F:oxidoreductase activity"/>
    <property type="evidence" value="ECO:0007669"/>
    <property type="project" value="UniProtKB-KW"/>
</dbReference>
<dbReference type="Pfam" id="PF03450">
    <property type="entry name" value="CO_deh_flav_C"/>
    <property type="match status" value="1"/>
</dbReference>
<dbReference type="SUPFAM" id="SSF47741">
    <property type="entry name" value="CO dehydrogenase ISP C-domain like"/>
    <property type="match status" value="1"/>
</dbReference>
<evidence type="ECO:0000256" key="7">
    <source>
        <dbReference type="ARBA" id="ARBA00022723"/>
    </source>
</evidence>
<feature type="binding site" evidence="14">
    <location>
        <position position="861"/>
    </location>
    <ligand>
        <name>substrate</name>
    </ligand>
</feature>
<comment type="cofactor">
    <cofactor evidence="15">
        <name>Mo-molybdopterin</name>
        <dbReference type="ChEBI" id="CHEBI:71302"/>
    </cofactor>
    <text evidence="15">Binds 1 Mo-molybdopterin (Mo-MPT) cofactor per subunit.</text>
</comment>
<dbReference type="Pfam" id="PF00941">
    <property type="entry name" value="FAD_binding_5"/>
    <property type="match status" value="1"/>
</dbReference>
<dbReference type="FunFam" id="3.30.365.10:FF:000004">
    <property type="entry name" value="Xanthine dehydrogenase oxidase"/>
    <property type="match status" value="1"/>
</dbReference>
<dbReference type="InterPro" id="IPR037165">
    <property type="entry name" value="AldOxase/xan_DH_Mopterin-bd_sf"/>
</dbReference>
<dbReference type="InterPro" id="IPR036683">
    <property type="entry name" value="CO_DH_flav_C_dom_sf"/>
</dbReference>
<dbReference type="PANTHER" id="PTHR45444:SF3">
    <property type="entry name" value="XANTHINE DEHYDROGENASE"/>
    <property type="match status" value="1"/>
</dbReference>
<evidence type="ECO:0000256" key="6">
    <source>
        <dbReference type="ARBA" id="ARBA00022714"/>
    </source>
</evidence>
<dbReference type="InterPro" id="IPR036856">
    <property type="entry name" value="Ald_Oxase/Xan_DH_a/b_sf"/>
</dbReference>
<dbReference type="InterPro" id="IPR016208">
    <property type="entry name" value="Ald_Oxase/xanthine_DH-like"/>
</dbReference>
<feature type="binding site" evidence="14">
    <location>
        <position position="311"/>
    </location>
    <ligand>
        <name>FAD</name>
        <dbReference type="ChEBI" id="CHEBI:57692"/>
    </ligand>
</feature>
<dbReference type="InterPro" id="IPR016166">
    <property type="entry name" value="FAD-bd_PCMH"/>
</dbReference>
<feature type="binding site" evidence="15">
    <location>
        <position position="859"/>
    </location>
    <ligand>
        <name>Mo-molybdopterin</name>
        <dbReference type="ChEBI" id="CHEBI:71302"/>
    </ligand>
    <ligandPart>
        <name>Mo</name>
        <dbReference type="ChEBI" id="CHEBI:28685"/>
    </ligandPart>
</feature>
<feature type="binding site" evidence="15">
    <location>
        <position position="714"/>
    </location>
    <ligand>
        <name>Mo-molybdopterin</name>
        <dbReference type="ChEBI" id="CHEBI:71302"/>
    </ligand>
    <ligandPart>
        <name>Mo</name>
        <dbReference type="ChEBI" id="CHEBI:28685"/>
    </ligandPart>
</feature>
<keyword evidence="11 15" id="KW-0411">Iron-sulfur</keyword>
<dbReference type="GO" id="GO:0043546">
    <property type="term" value="F:molybdopterin cofactor binding"/>
    <property type="evidence" value="ECO:0007669"/>
    <property type="project" value="InterPro"/>
</dbReference>
<dbReference type="SUPFAM" id="SSF56003">
    <property type="entry name" value="Molybdenum cofactor-binding domain"/>
    <property type="match status" value="1"/>
</dbReference>
<dbReference type="SUPFAM" id="SSF56176">
    <property type="entry name" value="FAD-binding/transporter-associated domain-like"/>
    <property type="match status" value="1"/>
</dbReference>
<evidence type="ECO:0000256" key="2">
    <source>
        <dbReference type="ARBA" id="ARBA00006849"/>
    </source>
</evidence>
<dbReference type="InterPro" id="IPR036884">
    <property type="entry name" value="2Fe-2S-bd_dom_sf"/>
</dbReference>
<dbReference type="Gene3D" id="3.30.43.10">
    <property type="entry name" value="Uridine Diphospho-n-acetylenolpyruvylglucosamine Reductase, domain 2"/>
    <property type="match status" value="1"/>
</dbReference>
<comment type="caution">
    <text evidence="17">The sequence shown here is derived from an EMBL/GenBank/DDBJ whole genome shotgun (WGS) entry which is preliminary data.</text>
</comment>
<dbReference type="InterPro" id="IPR046867">
    <property type="entry name" value="AldOxase/xan_DH_MoCoBD2"/>
</dbReference>
<dbReference type="GO" id="GO:0005506">
    <property type="term" value="F:iron ion binding"/>
    <property type="evidence" value="ECO:0007669"/>
    <property type="project" value="InterPro"/>
</dbReference>
<feature type="binding site" evidence="15">
    <location>
        <position position="63"/>
    </location>
    <ligand>
        <name>[2Fe-2S] cluster</name>
        <dbReference type="ChEBI" id="CHEBI:190135"/>
        <label>2</label>
    </ligand>
</feature>
<comment type="similarity">
    <text evidence="2">Belongs to the xanthine dehydrogenase family.</text>
</comment>
<evidence type="ECO:0000256" key="11">
    <source>
        <dbReference type="ARBA" id="ARBA00023014"/>
    </source>
</evidence>
<dbReference type="Pfam" id="PF01799">
    <property type="entry name" value="Fer2_2"/>
    <property type="match status" value="1"/>
</dbReference>
<dbReference type="InterPro" id="IPR002888">
    <property type="entry name" value="2Fe-2S-bd"/>
</dbReference>
<evidence type="ECO:0000256" key="12">
    <source>
        <dbReference type="ARBA" id="ARBA00034078"/>
    </source>
</evidence>
<accession>A0AAV7UBM6</accession>
<gene>
    <name evidence="17" type="ORF">NDU88_003268</name>
</gene>
<dbReference type="PROSITE" id="PS00559">
    <property type="entry name" value="MOLYBDOPTERIN_EUK"/>
    <property type="match status" value="1"/>
</dbReference>
<evidence type="ECO:0000259" key="16">
    <source>
        <dbReference type="PROSITE" id="PS51387"/>
    </source>
</evidence>
<dbReference type="SMART" id="SM01008">
    <property type="entry name" value="Ald_Xan_dh_C"/>
    <property type="match status" value="1"/>
</dbReference>
<comment type="subunit">
    <text evidence="3">Homodimer.</text>
</comment>